<proteinExistence type="predicted"/>
<organism evidence="2 3">
    <name type="scientific">Eragrostis curvula</name>
    <name type="common">weeping love grass</name>
    <dbReference type="NCBI Taxonomy" id="38414"/>
    <lineage>
        <taxon>Eukaryota</taxon>
        <taxon>Viridiplantae</taxon>
        <taxon>Streptophyta</taxon>
        <taxon>Embryophyta</taxon>
        <taxon>Tracheophyta</taxon>
        <taxon>Spermatophyta</taxon>
        <taxon>Magnoliopsida</taxon>
        <taxon>Liliopsida</taxon>
        <taxon>Poales</taxon>
        <taxon>Poaceae</taxon>
        <taxon>PACMAD clade</taxon>
        <taxon>Chloridoideae</taxon>
        <taxon>Eragrostideae</taxon>
        <taxon>Eragrostidinae</taxon>
        <taxon>Eragrostis</taxon>
    </lineage>
</organism>
<keyword evidence="3" id="KW-1185">Reference proteome</keyword>
<name>A0A5J9URJ7_9POAL</name>
<dbReference type="Gramene" id="TVU25777">
    <property type="protein sequence ID" value="TVU25777"/>
    <property type="gene ID" value="EJB05_28286"/>
</dbReference>
<feature type="region of interest" description="Disordered" evidence="1">
    <location>
        <begin position="27"/>
        <end position="58"/>
    </location>
</feature>
<evidence type="ECO:0000313" key="2">
    <source>
        <dbReference type="EMBL" id="TVU25777.1"/>
    </source>
</evidence>
<sequence length="173" mass="18952">MVEDDIRGSRRDRAFLRNEIKEMDLLSDLGTTTSPSAKVTGAADQDRRAGPALRSGHHDFATDRGDGCHGPAFSELSGFCFTAATNKVEAGCLGRRQQEEKRPRDLPYPTNPATVSPPATPVPTTVTSPMPRTSILGRLAPKRDILWTGYVSSLAKLQEGIRNTMREEEEVQD</sequence>
<protein>
    <submittedName>
        <fullName evidence="2">Uncharacterized protein</fullName>
    </submittedName>
</protein>
<feature type="compositionally biased region" description="Basic and acidic residues" evidence="1">
    <location>
        <begin position="96"/>
        <end position="105"/>
    </location>
</feature>
<reference evidence="2 3" key="1">
    <citation type="journal article" date="2019" name="Sci. Rep.">
        <title>A high-quality genome of Eragrostis curvula grass provides insights into Poaceae evolution and supports new strategies to enhance forage quality.</title>
        <authorList>
            <person name="Carballo J."/>
            <person name="Santos B.A.C.M."/>
            <person name="Zappacosta D."/>
            <person name="Garbus I."/>
            <person name="Selva J.P."/>
            <person name="Gallo C.A."/>
            <person name="Diaz A."/>
            <person name="Albertini E."/>
            <person name="Caccamo M."/>
            <person name="Echenique V."/>
        </authorList>
    </citation>
    <scope>NUCLEOTIDE SEQUENCE [LARGE SCALE GENOMIC DNA]</scope>
    <source>
        <strain evidence="3">cv. Victoria</strain>
        <tissue evidence="2">Leaf</tissue>
    </source>
</reference>
<dbReference type="AlphaFoldDB" id="A0A5J9URJ7"/>
<accession>A0A5J9URJ7</accession>
<feature type="region of interest" description="Disordered" evidence="1">
    <location>
        <begin position="94"/>
        <end position="134"/>
    </location>
</feature>
<comment type="caution">
    <text evidence="2">The sequence shown here is derived from an EMBL/GenBank/DDBJ whole genome shotgun (WGS) entry which is preliminary data.</text>
</comment>
<evidence type="ECO:0000256" key="1">
    <source>
        <dbReference type="SAM" id="MobiDB-lite"/>
    </source>
</evidence>
<dbReference type="Proteomes" id="UP000324897">
    <property type="component" value="Chromosome 2"/>
</dbReference>
<gene>
    <name evidence="2" type="ORF">EJB05_28286</name>
</gene>
<evidence type="ECO:0000313" key="3">
    <source>
        <dbReference type="Proteomes" id="UP000324897"/>
    </source>
</evidence>
<dbReference type="EMBL" id="RWGY01000013">
    <property type="protein sequence ID" value="TVU25777.1"/>
    <property type="molecule type" value="Genomic_DNA"/>
</dbReference>
<feature type="compositionally biased region" description="Low complexity" evidence="1">
    <location>
        <begin position="111"/>
        <end position="134"/>
    </location>
</feature>